<dbReference type="EMBL" id="BMKI01000001">
    <property type="protein sequence ID" value="GGC74828.1"/>
    <property type="molecule type" value="Genomic_DNA"/>
</dbReference>
<comment type="caution">
    <text evidence="1">The sequence shown here is derived from an EMBL/GenBank/DDBJ whole genome shotgun (WGS) entry which is preliminary data.</text>
</comment>
<proteinExistence type="predicted"/>
<reference evidence="2" key="1">
    <citation type="journal article" date="2019" name="Int. J. Syst. Evol. Microbiol.">
        <title>The Global Catalogue of Microorganisms (GCM) 10K type strain sequencing project: providing services to taxonomists for standard genome sequencing and annotation.</title>
        <authorList>
            <consortium name="The Broad Institute Genomics Platform"/>
            <consortium name="The Broad Institute Genome Sequencing Center for Infectious Disease"/>
            <person name="Wu L."/>
            <person name="Ma J."/>
        </authorList>
    </citation>
    <scope>NUCLEOTIDE SEQUENCE [LARGE SCALE GENOMIC DNA]</scope>
    <source>
        <strain evidence="2">CGMCC 1.15942</strain>
    </source>
</reference>
<evidence type="ECO:0000313" key="1">
    <source>
        <dbReference type="EMBL" id="GGC74828.1"/>
    </source>
</evidence>
<evidence type="ECO:0000313" key="2">
    <source>
        <dbReference type="Proteomes" id="UP000630615"/>
    </source>
</evidence>
<keyword evidence="2" id="KW-1185">Reference proteome</keyword>
<protein>
    <submittedName>
        <fullName evidence="1">Uncharacterized protein</fullName>
    </submittedName>
</protein>
<dbReference type="Proteomes" id="UP000630615">
    <property type="component" value="Unassembled WGS sequence"/>
</dbReference>
<dbReference type="RefSeq" id="WP_088271401.1">
    <property type="nucleotide sequence ID" value="NZ_BMKI01000001.1"/>
</dbReference>
<name>A0ABQ1NI39_9ENTE</name>
<gene>
    <name evidence="1" type="ORF">GCM10011573_00450</name>
</gene>
<organism evidence="1 2">
    <name type="scientific">Enterococcus wangshanyuanii</name>
    <dbReference type="NCBI Taxonomy" id="2005703"/>
    <lineage>
        <taxon>Bacteria</taxon>
        <taxon>Bacillati</taxon>
        <taxon>Bacillota</taxon>
        <taxon>Bacilli</taxon>
        <taxon>Lactobacillales</taxon>
        <taxon>Enterococcaceae</taxon>
        <taxon>Enterococcus</taxon>
    </lineage>
</organism>
<accession>A0ABQ1NI39</accession>
<sequence length="59" mass="6685">MWVFFDSYEGTGLNSVKIIAGSKEELLIEIGKYSLKHSLDTCCFEIGKIKNNKITKETI</sequence>